<dbReference type="PANTHER" id="PTHR12042">
    <property type="entry name" value="LACTOSYLCERAMIDE 4-ALPHA-GALACTOSYLTRANSFERASE ALPHA- 1,4-GALACTOSYLTRANSFERASE"/>
    <property type="match status" value="1"/>
</dbReference>
<dbReference type="PANTHER" id="PTHR12042:SF21">
    <property type="entry name" value="ALPHA1,4-GALACTOSYLTRANSFERASE 1-RELATED"/>
    <property type="match status" value="1"/>
</dbReference>
<name>A0ABY8QJM8_9RHOB</name>
<protein>
    <recommendedName>
        <fullName evidence="3">Alpha 1,4-glycosyltransferase domain-containing protein</fullName>
    </recommendedName>
</protein>
<dbReference type="InterPro" id="IPR051981">
    <property type="entry name" value="Glycosyltransf_32"/>
</dbReference>
<reference evidence="1 2" key="1">
    <citation type="submission" date="2023-05" db="EMBL/GenBank/DDBJ databases">
        <title>YMD87, complete Genome.</title>
        <authorList>
            <person name="Zhang J."/>
            <person name="Xu X."/>
        </authorList>
    </citation>
    <scope>NUCLEOTIDE SEQUENCE [LARGE SCALE GENOMIC DNA]</scope>
    <source>
        <strain evidence="1 2">YMD87</strain>
    </source>
</reference>
<accession>A0ABY8QJM8</accession>
<sequence length="273" mass="30652">MKTPAQQGAGAALQDVATLWIGGELNWLHQLSLASFVHRGHRVTLYYSEMDAAPRVPDGVETRPAAEIWDAKAAGHEGAPASMQSDIFRLHLLRKTDCVWIDADVLCYRPLSPDVYHVGREPSGTVNGAVLKLPRTSPTLNLLLEWFADPEWVPHWLTEQQQAKVAKAPPGKRMLAAFRLARPSVGPRALKHTMRNQGEFKHLKSPDVYYPVRGVFTDAFFNPKGGVDGWLTEKTQGIHLYASMIRPYHERHMPDPDSFIARFARDIDFEIAL</sequence>
<dbReference type="Proteomes" id="UP001241605">
    <property type="component" value="Chromosome"/>
</dbReference>
<organism evidence="1 2">
    <name type="scientific">Tropicibacter oceani</name>
    <dbReference type="NCBI Taxonomy" id="3058420"/>
    <lineage>
        <taxon>Bacteria</taxon>
        <taxon>Pseudomonadati</taxon>
        <taxon>Pseudomonadota</taxon>
        <taxon>Alphaproteobacteria</taxon>
        <taxon>Rhodobacterales</taxon>
        <taxon>Roseobacteraceae</taxon>
        <taxon>Tropicibacter</taxon>
    </lineage>
</organism>
<dbReference type="RefSeq" id="WP_282301356.1">
    <property type="nucleotide sequence ID" value="NZ_CP124616.1"/>
</dbReference>
<evidence type="ECO:0000313" key="1">
    <source>
        <dbReference type="EMBL" id="WGW04720.1"/>
    </source>
</evidence>
<evidence type="ECO:0008006" key="3">
    <source>
        <dbReference type="Google" id="ProtNLM"/>
    </source>
</evidence>
<dbReference type="EMBL" id="CP124616">
    <property type="protein sequence ID" value="WGW04720.1"/>
    <property type="molecule type" value="Genomic_DNA"/>
</dbReference>
<gene>
    <name evidence="1" type="ORF">QF118_03980</name>
</gene>
<evidence type="ECO:0000313" key="2">
    <source>
        <dbReference type="Proteomes" id="UP001241605"/>
    </source>
</evidence>
<proteinExistence type="predicted"/>
<dbReference type="Gene3D" id="3.90.550.20">
    <property type="match status" value="1"/>
</dbReference>
<keyword evidence="2" id="KW-1185">Reference proteome</keyword>